<evidence type="ECO:0000313" key="4">
    <source>
        <dbReference type="Proteomes" id="UP000309340"/>
    </source>
</evidence>
<keyword evidence="2" id="KW-0539">Nucleus</keyword>
<dbReference type="OrthoDB" id="336885at2759"/>
<reference evidence="3 4" key="1">
    <citation type="submission" date="2017-03" db="EMBL/GenBank/DDBJ databases">
        <title>Genomes of endolithic fungi from Antarctica.</title>
        <authorList>
            <person name="Coleine C."/>
            <person name="Masonjones S."/>
            <person name="Stajich J.E."/>
        </authorList>
    </citation>
    <scope>NUCLEOTIDE SEQUENCE [LARGE SCALE GENOMIC DNA]</scope>
    <source>
        <strain evidence="3 4">CCFEE 5184</strain>
    </source>
</reference>
<dbReference type="GO" id="GO:0005658">
    <property type="term" value="C:alpha DNA polymerase:primase complex"/>
    <property type="evidence" value="ECO:0007669"/>
    <property type="project" value="TreeGrafter"/>
</dbReference>
<evidence type="ECO:0000256" key="2">
    <source>
        <dbReference type="ARBA" id="ARBA00023242"/>
    </source>
</evidence>
<dbReference type="AlphaFoldDB" id="A0A4U0WZ51"/>
<gene>
    <name evidence="3" type="ORF">B0A55_06954</name>
</gene>
<proteinExistence type="predicted"/>
<accession>A0A4U0WZ51</accession>
<keyword evidence="4" id="KW-1185">Reference proteome</keyword>
<sequence length="139" mass="15209">MLARLTNSVIEQRHFFPVFPPQAREDTMKPTAIPGETAEAGGEQRLAVGASLDIAYLKLAEWINVRPDVLILPSVLNPFVKVIEGITCINPGTLSKRRGAGHFAAINVLPRGLSDEEREAGEAVAHNVFERARVDITRV</sequence>
<comment type="subcellular location">
    <subcellularLocation>
        <location evidence="1">Nucleus</location>
    </subcellularLocation>
</comment>
<dbReference type="Gene3D" id="3.60.21.60">
    <property type="match status" value="1"/>
</dbReference>
<dbReference type="Proteomes" id="UP000309340">
    <property type="component" value="Unassembled WGS sequence"/>
</dbReference>
<dbReference type="PANTHER" id="PTHR23061">
    <property type="entry name" value="DNA POLYMERASE 2 ALPHA 70 KDA SUBUNIT"/>
    <property type="match status" value="1"/>
</dbReference>
<evidence type="ECO:0000313" key="3">
    <source>
        <dbReference type="EMBL" id="TKA68138.1"/>
    </source>
</evidence>
<dbReference type="EMBL" id="NAJQ01000529">
    <property type="protein sequence ID" value="TKA68138.1"/>
    <property type="molecule type" value="Genomic_DNA"/>
</dbReference>
<dbReference type="GO" id="GO:0006270">
    <property type="term" value="P:DNA replication initiation"/>
    <property type="evidence" value="ECO:0007669"/>
    <property type="project" value="TreeGrafter"/>
</dbReference>
<dbReference type="FunFam" id="3.60.21.60:FF:000008">
    <property type="entry name" value="DNA polymerase alpha subunit B"/>
    <property type="match status" value="1"/>
</dbReference>
<organism evidence="3 4">
    <name type="scientific">Friedmanniomyces simplex</name>
    <dbReference type="NCBI Taxonomy" id="329884"/>
    <lineage>
        <taxon>Eukaryota</taxon>
        <taxon>Fungi</taxon>
        <taxon>Dikarya</taxon>
        <taxon>Ascomycota</taxon>
        <taxon>Pezizomycotina</taxon>
        <taxon>Dothideomycetes</taxon>
        <taxon>Dothideomycetidae</taxon>
        <taxon>Mycosphaerellales</taxon>
        <taxon>Teratosphaeriaceae</taxon>
        <taxon>Friedmanniomyces</taxon>
    </lineage>
</organism>
<protein>
    <submittedName>
        <fullName evidence="3">Uncharacterized protein</fullName>
    </submittedName>
</protein>
<comment type="caution">
    <text evidence="3">The sequence shown here is derived from an EMBL/GenBank/DDBJ whole genome shotgun (WGS) entry which is preliminary data.</text>
</comment>
<dbReference type="PANTHER" id="PTHR23061:SF12">
    <property type="entry name" value="DNA POLYMERASE ALPHA SUBUNIT B"/>
    <property type="match status" value="1"/>
</dbReference>
<dbReference type="STRING" id="329884.A0A4U0WZ51"/>
<dbReference type="InterPro" id="IPR016722">
    <property type="entry name" value="DNA_pol_alpha_bsu"/>
</dbReference>
<evidence type="ECO:0000256" key="1">
    <source>
        <dbReference type="ARBA" id="ARBA00004123"/>
    </source>
</evidence>
<name>A0A4U0WZ51_9PEZI</name>